<sequence length="305" mass="33675">MLILIAGITGNIGQLAARYALQLGHQVRGFSRSPDKLDPPVAQGLEGFIRSSSYYDVPALDRACAGVDAVICAYSGTPELHLDGQLLLLRAAERAGIKRYLAASHNNDWRKIGMGDVPIYDPIKCFSIHAALTSPIKPLFIISANFLDVFFGGEGQGDFTPAVGGPWDPKTREMHIWGTGDEKWYFTTEADGAKWAVEVVTSANAERGGFVTICSMHVSLNEIRHIYEATTGKHINVVRRGTVEDLEKTVLEKKSNATHWGDWLRYALVLHNTKNIWGLDVEEFHGFFPSSPSSLEEWLKAHPEA</sequence>
<dbReference type="EMBL" id="AWNI01000011">
    <property type="protein sequence ID" value="ETS62417.1"/>
    <property type="molecule type" value="Genomic_DNA"/>
</dbReference>
<dbReference type="PANTHER" id="PTHR47706">
    <property type="entry name" value="NMRA-LIKE FAMILY PROTEIN"/>
    <property type="match status" value="1"/>
</dbReference>
<protein>
    <submittedName>
        <fullName evidence="4">Nad dependent epimerase</fullName>
    </submittedName>
</protein>
<keyword evidence="5" id="KW-1185">Reference proteome</keyword>
<name>W3VNQ7_MOEAP</name>
<comment type="caution">
    <text evidence="4">The sequence shown here is derived from an EMBL/GenBank/DDBJ whole genome shotgun (WGS) entry which is preliminary data.</text>
</comment>
<organism evidence="4 5">
    <name type="scientific">Moesziomyces aphidis</name>
    <name type="common">Pseudozyma aphidis</name>
    <dbReference type="NCBI Taxonomy" id="84754"/>
    <lineage>
        <taxon>Eukaryota</taxon>
        <taxon>Fungi</taxon>
        <taxon>Dikarya</taxon>
        <taxon>Basidiomycota</taxon>
        <taxon>Ustilaginomycotina</taxon>
        <taxon>Ustilaginomycetes</taxon>
        <taxon>Ustilaginales</taxon>
        <taxon>Ustilaginaceae</taxon>
        <taxon>Moesziomyces</taxon>
    </lineage>
</organism>
<reference evidence="4 5" key="1">
    <citation type="journal article" date="2014" name="Genome Announc.">
        <title>Genome sequence of the basidiomycetous fungus Pseudozyma aphidis DSM70725, an efficient producer of biosurfactant mannosylerythritol lipids.</title>
        <authorList>
            <person name="Lorenz S."/>
            <person name="Guenther M."/>
            <person name="Grumaz C."/>
            <person name="Rupp S."/>
            <person name="Zibek S."/>
            <person name="Sohn K."/>
        </authorList>
    </citation>
    <scope>NUCLEOTIDE SEQUENCE [LARGE SCALE GENOMIC DNA]</scope>
    <source>
        <strain evidence="5">ATCC 32657 / CBS 517.83 / DSM 70725 / JCM 10318 / NBRC 10182 / NRRL Y-7954 / St-0401</strain>
    </source>
</reference>
<proteinExistence type="predicted"/>
<dbReference type="AlphaFoldDB" id="W3VNQ7"/>
<dbReference type="HOGENOM" id="CLU_079104_0_0_1"/>
<keyword evidence="2" id="KW-0560">Oxidoreductase</keyword>
<dbReference type="InterPro" id="IPR008030">
    <property type="entry name" value="NmrA-like"/>
</dbReference>
<evidence type="ECO:0000256" key="2">
    <source>
        <dbReference type="ARBA" id="ARBA00023002"/>
    </source>
</evidence>
<keyword evidence="1" id="KW-0521">NADP</keyword>
<evidence type="ECO:0000256" key="1">
    <source>
        <dbReference type="ARBA" id="ARBA00022857"/>
    </source>
</evidence>
<dbReference type="PANTHER" id="PTHR47706:SF9">
    <property type="entry name" value="NMRA-LIKE DOMAIN-CONTAINING PROTEIN-RELATED"/>
    <property type="match status" value="1"/>
</dbReference>
<gene>
    <name evidence="4" type="ORF">PaG_03505</name>
</gene>
<evidence type="ECO:0000259" key="3">
    <source>
        <dbReference type="Pfam" id="PF05368"/>
    </source>
</evidence>
<accession>W3VNQ7</accession>
<evidence type="ECO:0000313" key="5">
    <source>
        <dbReference type="Proteomes" id="UP000019462"/>
    </source>
</evidence>
<dbReference type="GO" id="GO:0016491">
    <property type="term" value="F:oxidoreductase activity"/>
    <property type="evidence" value="ECO:0007669"/>
    <property type="project" value="UniProtKB-KW"/>
</dbReference>
<dbReference type="InterPro" id="IPR036291">
    <property type="entry name" value="NAD(P)-bd_dom_sf"/>
</dbReference>
<dbReference type="SUPFAM" id="SSF51735">
    <property type="entry name" value="NAD(P)-binding Rossmann-fold domains"/>
    <property type="match status" value="1"/>
</dbReference>
<dbReference type="Gene3D" id="3.40.50.720">
    <property type="entry name" value="NAD(P)-binding Rossmann-like Domain"/>
    <property type="match status" value="1"/>
</dbReference>
<evidence type="ECO:0000313" key="4">
    <source>
        <dbReference type="EMBL" id="ETS62417.1"/>
    </source>
</evidence>
<dbReference type="Pfam" id="PF05368">
    <property type="entry name" value="NmrA"/>
    <property type="match status" value="1"/>
</dbReference>
<dbReference type="InterPro" id="IPR051609">
    <property type="entry name" value="NmrA/Isoflavone_reductase-like"/>
</dbReference>
<dbReference type="OrthoDB" id="10254221at2759"/>
<feature type="domain" description="NmrA-like" evidence="3">
    <location>
        <begin position="2"/>
        <end position="246"/>
    </location>
</feature>
<dbReference type="Proteomes" id="UP000019462">
    <property type="component" value="Unassembled WGS sequence"/>
</dbReference>